<dbReference type="SUPFAM" id="SSF46977">
    <property type="entry name" value="Succinate dehydrogenase/fumarate reductase flavoprotein C-terminal domain"/>
    <property type="match status" value="1"/>
</dbReference>
<evidence type="ECO:0000256" key="1">
    <source>
        <dbReference type="ARBA" id="ARBA00001974"/>
    </source>
</evidence>
<proteinExistence type="inferred from homology"/>
<gene>
    <name evidence="11" type="ORF">QBZ16_004975</name>
</gene>
<feature type="compositionally biased region" description="Low complexity" evidence="9">
    <location>
        <begin position="501"/>
        <end position="516"/>
    </location>
</feature>
<keyword evidence="7" id="KW-0274">FAD</keyword>
<evidence type="ECO:0000259" key="10">
    <source>
        <dbReference type="Pfam" id="PF00890"/>
    </source>
</evidence>
<dbReference type="GO" id="GO:0009435">
    <property type="term" value="P:NAD+ biosynthetic process"/>
    <property type="evidence" value="ECO:0007669"/>
    <property type="project" value="InterPro"/>
</dbReference>
<evidence type="ECO:0000256" key="9">
    <source>
        <dbReference type="SAM" id="MobiDB-lite"/>
    </source>
</evidence>
<dbReference type="Proteomes" id="UP001255856">
    <property type="component" value="Unassembled WGS sequence"/>
</dbReference>
<name>A0AAD9MMQ1_PROWI</name>
<dbReference type="Gene3D" id="3.50.50.60">
    <property type="entry name" value="FAD/NAD(P)-binding domain"/>
    <property type="match status" value="2"/>
</dbReference>
<dbReference type="Gene3D" id="3.90.700.10">
    <property type="entry name" value="Succinate dehydrogenase/fumarate reductase flavoprotein, catalytic domain"/>
    <property type="match status" value="1"/>
</dbReference>
<evidence type="ECO:0000256" key="7">
    <source>
        <dbReference type="ARBA" id="ARBA00022827"/>
    </source>
</evidence>
<dbReference type="EC" id="1.4.3.16" evidence="4"/>
<keyword evidence="6" id="KW-0662">Pyridine nucleotide biosynthesis</keyword>
<keyword evidence="8" id="KW-0560">Oxidoreductase</keyword>
<comment type="pathway">
    <text evidence="2">Cofactor biosynthesis; NAD(+) biosynthesis; iminoaspartate from L-aspartate (oxidase route): step 1/1.</text>
</comment>
<comment type="similarity">
    <text evidence="3">Belongs to the FAD-dependent oxidoreductase 2 family. NadB subfamily.</text>
</comment>
<protein>
    <recommendedName>
        <fullName evidence="4">L-aspartate oxidase</fullName>
        <ecNumber evidence="4">1.4.3.16</ecNumber>
    </recommendedName>
</protein>
<evidence type="ECO:0000256" key="2">
    <source>
        <dbReference type="ARBA" id="ARBA00004950"/>
    </source>
</evidence>
<dbReference type="AlphaFoldDB" id="A0AAD9MMQ1"/>
<dbReference type="Pfam" id="PF00890">
    <property type="entry name" value="FAD_binding_2"/>
    <property type="match status" value="1"/>
</dbReference>
<dbReference type="PRINTS" id="PR00368">
    <property type="entry name" value="FADPNR"/>
</dbReference>
<dbReference type="PANTHER" id="PTHR42716:SF2">
    <property type="entry name" value="L-ASPARTATE OXIDASE, CHLOROPLASTIC"/>
    <property type="match status" value="1"/>
</dbReference>
<keyword evidence="5" id="KW-0285">Flavoprotein</keyword>
<organism evidence="11 12">
    <name type="scientific">Prototheca wickerhamii</name>
    <dbReference type="NCBI Taxonomy" id="3111"/>
    <lineage>
        <taxon>Eukaryota</taxon>
        <taxon>Viridiplantae</taxon>
        <taxon>Chlorophyta</taxon>
        <taxon>core chlorophytes</taxon>
        <taxon>Trebouxiophyceae</taxon>
        <taxon>Chlorellales</taxon>
        <taxon>Chlorellaceae</taxon>
        <taxon>Prototheca</taxon>
    </lineage>
</organism>
<dbReference type="PANTHER" id="PTHR42716">
    <property type="entry name" value="L-ASPARTATE OXIDASE"/>
    <property type="match status" value="1"/>
</dbReference>
<feature type="domain" description="FAD-dependent oxidoreductase 2 FAD-binding" evidence="10">
    <location>
        <begin position="25"/>
        <end position="266"/>
    </location>
</feature>
<feature type="region of interest" description="Disordered" evidence="9">
    <location>
        <begin position="479"/>
        <end position="516"/>
    </location>
</feature>
<dbReference type="InterPro" id="IPR027477">
    <property type="entry name" value="Succ_DH/fumarate_Rdtase_cat_sf"/>
</dbReference>
<dbReference type="Gene3D" id="1.20.58.100">
    <property type="entry name" value="Fumarate reductase/succinate dehydrogenase flavoprotein-like, C-terminal domain"/>
    <property type="match status" value="1"/>
</dbReference>
<dbReference type="SUPFAM" id="SSF56425">
    <property type="entry name" value="Succinate dehydrogenase/fumarate reductase flavoprotein, catalytic domain"/>
    <property type="match status" value="1"/>
</dbReference>
<dbReference type="InterPro" id="IPR037099">
    <property type="entry name" value="Fum_R/Succ_DH_flav-like_C_sf"/>
</dbReference>
<dbReference type="EMBL" id="JASFZW010000007">
    <property type="protein sequence ID" value="KAK2077341.1"/>
    <property type="molecule type" value="Genomic_DNA"/>
</dbReference>
<dbReference type="InterPro" id="IPR036188">
    <property type="entry name" value="FAD/NAD-bd_sf"/>
</dbReference>
<reference evidence="11" key="1">
    <citation type="submission" date="2021-01" db="EMBL/GenBank/DDBJ databases">
        <authorList>
            <person name="Eckstrom K.M.E."/>
        </authorList>
    </citation>
    <scope>NUCLEOTIDE SEQUENCE</scope>
    <source>
        <strain evidence="11">UVCC 0001</strain>
    </source>
</reference>
<accession>A0AAD9MMQ1</accession>
<evidence type="ECO:0000256" key="4">
    <source>
        <dbReference type="ARBA" id="ARBA00012173"/>
    </source>
</evidence>
<evidence type="ECO:0000256" key="6">
    <source>
        <dbReference type="ARBA" id="ARBA00022642"/>
    </source>
</evidence>
<dbReference type="InterPro" id="IPR003953">
    <property type="entry name" value="FAD-dep_OxRdtase_2_FAD-bd"/>
</dbReference>
<evidence type="ECO:0000313" key="11">
    <source>
        <dbReference type="EMBL" id="KAK2077341.1"/>
    </source>
</evidence>
<comment type="caution">
    <text evidence="11">The sequence shown here is derived from an EMBL/GenBank/DDBJ whole genome shotgun (WGS) entry which is preliminary data.</text>
</comment>
<dbReference type="InterPro" id="IPR005288">
    <property type="entry name" value="NadB"/>
</dbReference>
<dbReference type="SUPFAM" id="SSF51905">
    <property type="entry name" value="FAD/NAD(P)-binding domain"/>
    <property type="match status" value="1"/>
</dbReference>
<evidence type="ECO:0000256" key="3">
    <source>
        <dbReference type="ARBA" id="ARBA00008562"/>
    </source>
</evidence>
<dbReference type="GO" id="GO:0008734">
    <property type="term" value="F:L-aspartate oxidase activity"/>
    <property type="evidence" value="ECO:0007669"/>
    <property type="project" value="UniProtKB-EC"/>
</dbReference>
<evidence type="ECO:0000256" key="8">
    <source>
        <dbReference type="ARBA" id="ARBA00023002"/>
    </source>
</evidence>
<keyword evidence="12" id="KW-1185">Reference proteome</keyword>
<evidence type="ECO:0000256" key="5">
    <source>
        <dbReference type="ARBA" id="ARBA00022630"/>
    </source>
</evidence>
<sequence>MRAISWVWNKKYEPSPRLPSVESVDFLVLGSGIAGLSYALAVAEHGRVAVVTKGPADEGCTRYAQGGICAVLDPLDSVEAHVRDTLRAGAWLNDPGAVDAVCREGPALVLELARLGADFTRAEGGPRGAAPSGLHLTREGGHSARRIVHAADATGAEIERALLARARAHSNIQLHEHYVGIDLVTGDVAGERVCLGADALDVARGRRVRFLSPVTMLATGGAGQLYPVTTNPSVATGDGMGMAARAGARLSGLEFVQFHPTALARMELAPRDVVARAIQSEMLAHGADHVLLDVRHLAAREVLAHFPTIAARCAARGVDITRDAIPVAPAQHYMCGGVWADLDAQTSLPGLFAAGEVACSGLHGANRLASNSLLEGLRLARSGEAQSAMIALRREAEIVDGVSREKGQYEQHDSSLSDALRGARRRLREAMWRGAGIVRDERGMREALDRVEGVRHEAERAARRVTPADARARDAVELRNLASPKRGRAPVGRSGSPRRMPLLVPAALPDGAADAA</sequence>
<evidence type="ECO:0000313" key="12">
    <source>
        <dbReference type="Proteomes" id="UP001255856"/>
    </source>
</evidence>
<comment type="cofactor">
    <cofactor evidence="1">
        <name>FAD</name>
        <dbReference type="ChEBI" id="CHEBI:57692"/>
    </cofactor>
</comment>